<dbReference type="EMBL" id="JBHFFA010000002">
    <property type="protein sequence ID" value="KAL2642458.1"/>
    <property type="molecule type" value="Genomic_DNA"/>
</dbReference>
<dbReference type="Proteomes" id="UP001605036">
    <property type="component" value="Unassembled WGS sequence"/>
</dbReference>
<evidence type="ECO:0000313" key="2">
    <source>
        <dbReference type="Proteomes" id="UP001605036"/>
    </source>
</evidence>
<sequence>MYQVVFSLSDYVTVLSTVSIKGVFKRETTAGIASAHHKRGRRRRRSIAVGKNVEAGLANTKRHGTFERNVRGNGTERPERDAHANEIINECAARSGMEGEPHWTASGVQGETGKRRVNVDNGQIVAKTPRRWAVQEKTSYSINGDLRQMQNAKIVDV</sequence>
<gene>
    <name evidence="1" type="ORF">R1flu_010045</name>
</gene>
<keyword evidence="2" id="KW-1185">Reference proteome</keyword>
<organism evidence="1 2">
    <name type="scientific">Riccia fluitans</name>
    <dbReference type="NCBI Taxonomy" id="41844"/>
    <lineage>
        <taxon>Eukaryota</taxon>
        <taxon>Viridiplantae</taxon>
        <taxon>Streptophyta</taxon>
        <taxon>Embryophyta</taxon>
        <taxon>Marchantiophyta</taxon>
        <taxon>Marchantiopsida</taxon>
        <taxon>Marchantiidae</taxon>
        <taxon>Marchantiales</taxon>
        <taxon>Ricciaceae</taxon>
        <taxon>Riccia</taxon>
    </lineage>
</organism>
<name>A0ABD1Z406_9MARC</name>
<protein>
    <submittedName>
        <fullName evidence="1">Uncharacterized protein</fullName>
    </submittedName>
</protein>
<accession>A0ABD1Z406</accession>
<dbReference type="AlphaFoldDB" id="A0ABD1Z406"/>
<proteinExistence type="predicted"/>
<evidence type="ECO:0000313" key="1">
    <source>
        <dbReference type="EMBL" id="KAL2642458.1"/>
    </source>
</evidence>
<reference evidence="1 2" key="1">
    <citation type="submission" date="2024-09" db="EMBL/GenBank/DDBJ databases">
        <title>Chromosome-scale assembly of Riccia fluitans.</title>
        <authorList>
            <person name="Paukszto L."/>
            <person name="Sawicki J."/>
            <person name="Karawczyk K."/>
            <person name="Piernik-Szablinska J."/>
            <person name="Szczecinska M."/>
            <person name="Mazdziarz M."/>
        </authorList>
    </citation>
    <scope>NUCLEOTIDE SEQUENCE [LARGE SCALE GENOMIC DNA]</scope>
    <source>
        <strain evidence="1">Rf_01</strain>
        <tissue evidence="1">Aerial parts of the thallus</tissue>
    </source>
</reference>
<comment type="caution">
    <text evidence="1">The sequence shown here is derived from an EMBL/GenBank/DDBJ whole genome shotgun (WGS) entry which is preliminary data.</text>
</comment>